<evidence type="ECO:0000259" key="3">
    <source>
        <dbReference type="Pfam" id="PF16201"/>
    </source>
</evidence>
<dbReference type="OrthoDB" id="72892at2759"/>
<dbReference type="InterPro" id="IPR021714">
    <property type="entry name" value="URB1_N"/>
</dbReference>
<dbReference type="InterPro" id="IPR059018">
    <property type="entry name" value="HEAT_URB1"/>
</dbReference>
<organism evidence="5 6">
    <name type="scientific">Friedmanniomyces simplex</name>
    <dbReference type="NCBI Taxonomy" id="329884"/>
    <lineage>
        <taxon>Eukaryota</taxon>
        <taxon>Fungi</taxon>
        <taxon>Dikarya</taxon>
        <taxon>Ascomycota</taxon>
        <taxon>Pezizomycotina</taxon>
        <taxon>Dothideomycetes</taxon>
        <taxon>Dothideomycetidae</taxon>
        <taxon>Mycosphaerellales</taxon>
        <taxon>Teratosphaeriaceae</taxon>
        <taxon>Friedmanniomyces</taxon>
    </lineage>
</organism>
<evidence type="ECO:0000313" key="5">
    <source>
        <dbReference type="EMBL" id="TKA55272.1"/>
    </source>
</evidence>
<dbReference type="InterPro" id="IPR016024">
    <property type="entry name" value="ARM-type_fold"/>
</dbReference>
<evidence type="ECO:0000259" key="2">
    <source>
        <dbReference type="Pfam" id="PF11707"/>
    </source>
</evidence>
<reference evidence="5 6" key="1">
    <citation type="submission" date="2017-03" db="EMBL/GenBank/DDBJ databases">
        <title>Genomes of endolithic fungi from Antarctica.</title>
        <authorList>
            <person name="Coleine C."/>
            <person name="Masonjones S."/>
            <person name="Stajich J.E."/>
        </authorList>
    </citation>
    <scope>NUCLEOTIDE SEQUENCE [LARGE SCALE GENOMIC DNA]</scope>
    <source>
        <strain evidence="5 6">CCFEE 5184</strain>
    </source>
</reference>
<dbReference type="InterPro" id="IPR032436">
    <property type="entry name" value="URB1_C"/>
</dbReference>
<dbReference type="PANTHER" id="PTHR13500">
    <property type="entry name" value="NUCLEOLAR PRERIBOSOMAL-ASSOCIATED PROTEIN 1"/>
    <property type="match status" value="1"/>
</dbReference>
<dbReference type="Pfam" id="PF16201">
    <property type="entry name" value="NopRA1"/>
    <property type="match status" value="1"/>
</dbReference>
<feature type="domain" description="URB1 C-terminal" evidence="3">
    <location>
        <begin position="889"/>
        <end position="1089"/>
    </location>
</feature>
<dbReference type="GO" id="GO:0000466">
    <property type="term" value="P:maturation of 5.8S rRNA from tricistronic rRNA transcript (SSU-rRNA, 5.8S rRNA, LSU-rRNA)"/>
    <property type="evidence" value="ECO:0007669"/>
    <property type="project" value="TreeGrafter"/>
</dbReference>
<dbReference type="Pfam" id="PF26140">
    <property type="entry name" value="HEAT_URB1"/>
    <property type="match status" value="1"/>
</dbReference>
<evidence type="ECO:0000259" key="4">
    <source>
        <dbReference type="Pfam" id="PF26140"/>
    </source>
</evidence>
<dbReference type="EMBL" id="NAJQ01001644">
    <property type="protein sequence ID" value="TKA55272.1"/>
    <property type="molecule type" value="Genomic_DNA"/>
</dbReference>
<dbReference type="STRING" id="329884.A0A4U0W029"/>
<comment type="caution">
    <text evidence="5">The sequence shown here is derived from an EMBL/GenBank/DDBJ whole genome shotgun (WGS) entry which is preliminary data.</text>
</comment>
<evidence type="ECO:0000256" key="1">
    <source>
        <dbReference type="SAM" id="MobiDB-lite"/>
    </source>
</evidence>
<dbReference type="AlphaFoldDB" id="A0A4U0W029"/>
<feature type="domain" description="URB1 central HEAT repeat" evidence="4">
    <location>
        <begin position="642"/>
        <end position="797"/>
    </location>
</feature>
<dbReference type="GO" id="GO:0000463">
    <property type="term" value="P:maturation of LSU-rRNA from tricistronic rRNA transcript (SSU-rRNA, 5.8S rRNA, LSU-rRNA)"/>
    <property type="evidence" value="ECO:0007669"/>
    <property type="project" value="TreeGrafter"/>
</dbReference>
<evidence type="ECO:0008006" key="7">
    <source>
        <dbReference type="Google" id="ProtNLM"/>
    </source>
</evidence>
<dbReference type="Proteomes" id="UP000309340">
    <property type="component" value="Unassembled WGS sequence"/>
</dbReference>
<gene>
    <name evidence="5" type="ORF">B0A55_13620</name>
</gene>
<dbReference type="InterPro" id="IPR039844">
    <property type="entry name" value="URB1"/>
</dbReference>
<name>A0A4U0W029_9PEZI</name>
<feature type="region of interest" description="Disordered" evidence="1">
    <location>
        <begin position="1"/>
        <end position="23"/>
    </location>
</feature>
<sequence length="1127" mass="126668">MSKRQREQEDTSRPPKRPKPDQHHQYAPVIEDIQFARQLQQLLTFRQDGIQQLRNGIASFKAFLESILYHRDEPSRPRQLSILREYLDTQKPAGETWDPEKPFLSQLWQAWSFGSQNNNDHLSSQVCAILALLLRTLSSLLDFRDHGILLGQTVLQHQHLRLVRRGLDAPRNMDFVVSPCLRLLTEVTSFDGGALARQVYKRREQTFDIALLRRLLGLVRTEASDEEAKRKPSIRTLTVRYVLAHLKYLHEGGKIDLLSARPLCASLLQHLSQDPSDLVNELLSITEQNVLKDAELPRSVKATLLTQHNLERVTEIATRSGDEHPCSNRASAWLKAVCSVSSYGILRASGWYSAGTTNAEVHPGETDSAIDLGLDSLDFYDRNDRPEFRNTILHGWLQTLRPHSDPKERELVIMCFECAPELVAPYFAEKHMLLEPKLSNTWIGYASFVFEVIRLRVPAYLGNVEGTDFADLPPQTNIILESLLPRPVTQKILARCLNQNSELITFFAIRILVLAFQKVVEVLAEMRKAASLAATGNKSLWQEAADRLLARFTQRAPAMKDFVLAFRRVPDDDEHALQREAITRLLRLYYEVTRVQALEEQVDVSTALTAALTRSEGDADANEVAALRALELEHLLVVAQHSTGMRWFGKSSKLQYSPMLSLLRLHMKDLQNRRIRLLIGQALEQHGLLVDNAGVDAPLRSTSELTELEALVASLTSVDGEDSETWAFIDDCVARASRQPVKYADQIDAAAAEPDNGFFGCSTALPGLLAAAVAEQAHFVPKKPGVMGFVDKFLGLLSYGTLPSRVALLFYENVRGLAGRSEFEDYDENALIKKTRLVNPQVSNSSGSQIIEKPSLPFIAPPPESDNHPELLRWAQKDLASALEDGDINALILCLCSQHPDIRRQALSQLRNLFAKLQASTLEDKGHLSVLIGSLTETFEQQCLQLEDKPLPYLIATFAARALHVLTEPAHFMYPKLNRFIMRSPEWRITRLPSYWLSNTTLSQPEEDDAYCKEVLWVIEWLVDGLRSPADLDILRRGDVFAKVMALYSSPGAERTKALRERVMEVFFRATCVDGGSDVLITRTGVLEWLGIVEGKSEMAGLVRERVLGSCDGVKVARWSGVGVEML</sequence>
<dbReference type="Pfam" id="PF11707">
    <property type="entry name" value="Npa1"/>
    <property type="match status" value="1"/>
</dbReference>
<keyword evidence="6" id="KW-1185">Reference proteome</keyword>
<dbReference type="GO" id="GO:0005730">
    <property type="term" value="C:nucleolus"/>
    <property type="evidence" value="ECO:0007669"/>
    <property type="project" value="TreeGrafter"/>
</dbReference>
<evidence type="ECO:0000313" key="6">
    <source>
        <dbReference type="Proteomes" id="UP000309340"/>
    </source>
</evidence>
<accession>A0A4U0W029</accession>
<feature type="domain" description="URB1 N-terminal" evidence="2">
    <location>
        <begin position="104"/>
        <end position="445"/>
    </location>
</feature>
<protein>
    <recommendedName>
        <fullName evidence="7">Nucleolar pre-ribosomal-associated protein 1 C-terminal domain-containing protein</fullName>
    </recommendedName>
</protein>
<dbReference type="SUPFAM" id="SSF48371">
    <property type="entry name" value="ARM repeat"/>
    <property type="match status" value="1"/>
</dbReference>
<proteinExistence type="predicted"/>
<dbReference type="PANTHER" id="PTHR13500:SF0">
    <property type="entry name" value="NUCLEOLAR PRE-RIBOSOMAL-ASSOCIATED PROTEIN 1"/>
    <property type="match status" value="1"/>
</dbReference>